<dbReference type="RefSeq" id="WP_004455434.1">
    <property type="nucleotide sequence ID" value="NZ_CP009267.1"/>
</dbReference>
<keyword evidence="1" id="KW-0732">Signal</keyword>
<dbReference type="EMBL" id="JPGY02000001">
    <property type="protein sequence ID" value="KRU13175.1"/>
    <property type="molecule type" value="Genomic_DNA"/>
</dbReference>
<evidence type="ECO:0000313" key="3">
    <source>
        <dbReference type="EMBL" id="AJA50815.1"/>
    </source>
</evidence>
<evidence type="ECO:0000313" key="6">
    <source>
        <dbReference type="Proteomes" id="UP000030905"/>
    </source>
</evidence>
<dbReference type="PATRIC" id="fig|1262449.3.peg.2844"/>
<sequence>MKKKYISFLVATLLVTTLSSSIVFAKTSTTLNNTEQVNVLHKSYDDIIKEKGEVLSYDDFTNILNEVKNNNKELTNDYAKKLIVDKINEKVNSTIVTPSYTIWGKNLNSAELALVAAYPSQAVFVYADANTALSTAQSLYQSSTLYLGNGDAFRHTYWNGLMAKDIGETYASYFANAHEAQTPSGPDKTMDLNNNDVGRRLARYTSRSNLKSEVIRYCDNGWLNRVVNGVLTVTDSSGKL</sequence>
<dbReference type="InterPro" id="IPR054246">
    <property type="entry name" value="DUF6973"/>
</dbReference>
<dbReference type="EMBL" id="CP009268">
    <property type="protein sequence ID" value="AJA50815.1"/>
    <property type="molecule type" value="Genomic_DNA"/>
</dbReference>
<feature type="chain" id="PRO_5035991379" description="DUF6973 domain-containing protein" evidence="1">
    <location>
        <begin position="26"/>
        <end position="240"/>
    </location>
</feature>
<gene>
    <name evidence="3" type="ORF">CLPA_c07270</name>
    <name evidence="4" type="ORF">CP6013_02423</name>
</gene>
<dbReference type="KEGG" id="cpae:CPAST_c07270"/>
<protein>
    <recommendedName>
        <fullName evidence="2">DUF6973 domain-containing protein</fullName>
    </recommendedName>
</protein>
<evidence type="ECO:0000313" key="5">
    <source>
        <dbReference type="Proteomes" id="UP000028042"/>
    </source>
</evidence>
<dbReference type="eggNOG" id="ENOG50330XS">
    <property type="taxonomic scope" value="Bacteria"/>
</dbReference>
<feature type="domain" description="DUF6973" evidence="2">
    <location>
        <begin position="113"/>
        <end position="216"/>
    </location>
</feature>
<dbReference type="GeneID" id="93072944"/>
<reference evidence="4" key="2">
    <citation type="submission" date="2015-10" db="EMBL/GenBank/DDBJ databases">
        <title>Improved Draft Genome Sequence of Clostridium pasteurianum Strain ATCC 6013 (DSM 525) Using a Hybrid Next-Generation Sequencing Approach.</title>
        <authorList>
            <person name="Pyne M.E."/>
            <person name="Utturkar S.M."/>
            <person name="Brown S.D."/>
            <person name="Moo-Young M."/>
            <person name="Chung D.A."/>
            <person name="Chou P.C."/>
        </authorList>
    </citation>
    <scope>NUCLEOTIDE SEQUENCE</scope>
    <source>
        <strain evidence="4">ATCC 6013</strain>
    </source>
</reference>
<dbReference type="KEGG" id="cpat:CLPA_c07270"/>
<feature type="signal peptide" evidence="1">
    <location>
        <begin position="1"/>
        <end position="25"/>
    </location>
</feature>
<reference evidence="3 6" key="1">
    <citation type="journal article" date="2015" name="Genome Announc.">
        <title>Complete Genome Sequence of the Nitrogen-Fixing and Solvent-Producing Clostridium pasteurianum DSM 525.</title>
        <authorList>
            <person name="Poehlein A."/>
            <person name="Grosse-Honebrink A."/>
            <person name="Zhang Y."/>
            <person name="Minton N.P."/>
            <person name="Daniel R."/>
        </authorList>
    </citation>
    <scope>NUCLEOTIDE SEQUENCE [LARGE SCALE GENOMIC DNA]</scope>
    <source>
        <strain evidence="3">DSM 525</strain>
        <strain evidence="6">DSM 525 / ATCC 6013</strain>
    </source>
</reference>
<evidence type="ECO:0000313" key="4">
    <source>
        <dbReference type="EMBL" id="KRU13175.1"/>
    </source>
</evidence>
<dbReference type="Proteomes" id="UP000030905">
    <property type="component" value="Chromosome"/>
</dbReference>
<organism evidence="3 6">
    <name type="scientific">Clostridium pasteurianum DSM 525 = ATCC 6013</name>
    <dbReference type="NCBI Taxonomy" id="1262449"/>
    <lineage>
        <taxon>Bacteria</taxon>
        <taxon>Bacillati</taxon>
        <taxon>Bacillota</taxon>
        <taxon>Clostridia</taxon>
        <taxon>Eubacteriales</taxon>
        <taxon>Clostridiaceae</taxon>
        <taxon>Clostridium</taxon>
    </lineage>
</organism>
<keyword evidence="6" id="KW-1185">Reference proteome</keyword>
<name>A0A0H3J255_CLOPA</name>
<proteinExistence type="predicted"/>
<dbReference type="AlphaFoldDB" id="A0A0H3J255"/>
<dbReference type="Proteomes" id="UP000028042">
    <property type="component" value="Unassembled WGS sequence"/>
</dbReference>
<evidence type="ECO:0000259" key="2">
    <source>
        <dbReference type="Pfam" id="PF22322"/>
    </source>
</evidence>
<evidence type="ECO:0000256" key="1">
    <source>
        <dbReference type="SAM" id="SignalP"/>
    </source>
</evidence>
<reference evidence="4 5" key="3">
    <citation type="journal article" name="Genome Announc.">
        <title>Improved Draft Genome Sequence of Clostridium pasteurianum Strain ATCC 6013 (DSM 525) Using a Hybrid Next-Generation Sequencing Approach.</title>
        <authorList>
            <person name="Pyne M.E."/>
            <person name="Utturkar S."/>
            <person name="Brown S.D."/>
            <person name="Moo-Young M."/>
            <person name="Chung D.A."/>
            <person name="Chou C.P."/>
        </authorList>
    </citation>
    <scope>NUCLEOTIDE SEQUENCE [LARGE SCALE GENOMIC DNA]</scope>
    <source>
        <strain evidence="4 5">ATCC 6013</strain>
    </source>
</reference>
<dbReference type="Pfam" id="PF22322">
    <property type="entry name" value="DUF6973"/>
    <property type="match status" value="1"/>
</dbReference>
<accession>A0A0H3J255</accession>